<dbReference type="PANTHER" id="PTHR46696:SF6">
    <property type="entry name" value="P450, PUTATIVE (EUROFUNG)-RELATED"/>
    <property type="match status" value="1"/>
</dbReference>
<dbReference type="InterPro" id="IPR036396">
    <property type="entry name" value="Cyt_P450_sf"/>
</dbReference>
<evidence type="ECO:0000313" key="5">
    <source>
        <dbReference type="Proteomes" id="UP001595965"/>
    </source>
</evidence>
<dbReference type="InterPro" id="IPR017972">
    <property type="entry name" value="Cyt_P450_CS"/>
</dbReference>
<dbReference type="Pfam" id="PF00067">
    <property type="entry name" value="p450"/>
    <property type="match status" value="1"/>
</dbReference>
<dbReference type="Proteomes" id="UP001595965">
    <property type="component" value="Unassembled WGS sequence"/>
</dbReference>
<keyword evidence="2" id="KW-0503">Monooxygenase</keyword>
<organism evidence="4 5">
    <name type="scientific">Citricoccus alkalitolerans</name>
    <dbReference type="NCBI Taxonomy" id="246603"/>
    <lineage>
        <taxon>Bacteria</taxon>
        <taxon>Bacillati</taxon>
        <taxon>Actinomycetota</taxon>
        <taxon>Actinomycetes</taxon>
        <taxon>Micrococcales</taxon>
        <taxon>Micrococcaceae</taxon>
        <taxon>Citricoccus</taxon>
    </lineage>
</organism>
<dbReference type="PROSITE" id="PS00086">
    <property type="entry name" value="CYTOCHROME_P450"/>
    <property type="match status" value="1"/>
</dbReference>
<keyword evidence="2" id="KW-0560">Oxidoreductase</keyword>
<evidence type="ECO:0000313" key="4">
    <source>
        <dbReference type="EMBL" id="MFC4428935.1"/>
    </source>
</evidence>
<dbReference type="InterPro" id="IPR001128">
    <property type="entry name" value="Cyt_P450"/>
</dbReference>
<protein>
    <submittedName>
        <fullName evidence="4">Cytochrome P450</fullName>
    </submittedName>
</protein>
<dbReference type="EMBL" id="JBHSEN010000001">
    <property type="protein sequence ID" value="MFC4428935.1"/>
    <property type="molecule type" value="Genomic_DNA"/>
</dbReference>
<proteinExistence type="inferred from homology"/>
<keyword evidence="2" id="KW-0408">Iron</keyword>
<comment type="similarity">
    <text evidence="1 2">Belongs to the cytochrome P450 family.</text>
</comment>
<keyword evidence="5" id="KW-1185">Reference proteome</keyword>
<gene>
    <name evidence="4" type="ORF">ACFO0K_04485</name>
</gene>
<feature type="region of interest" description="Disordered" evidence="3">
    <location>
        <begin position="1"/>
        <end position="57"/>
    </location>
</feature>
<comment type="caution">
    <text evidence="4">The sequence shown here is derived from an EMBL/GenBank/DDBJ whole genome shotgun (WGS) entry which is preliminary data.</text>
</comment>
<evidence type="ECO:0000256" key="1">
    <source>
        <dbReference type="ARBA" id="ARBA00010617"/>
    </source>
</evidence>
<dbReference type="SUPFAM" id="SSF48264">
    <property type="entry name" value="Cytochrome P450"/>
    <property type="match status" value="1"/>
</dbReference>
<dbReference type="InterPro" id="IPR002397">
    <property type="entry name" value="Cyt_P450_B"/>
</dbReference>
<dbReference type="PANTHER" id="PTHR46696">
    <property type="entry name" value="P450, PUTATIVE (EUROFUNG)-RELATED"/>
    <property type="match status" value="1"/>
</dbReference>
<dbReference type="Gene3D" id="1.10.630.10">
    <property type="entry name" value="Cytochrome P450"/>
    <property type="match status" value="1"/>
</dbReference>
<sequence length="441" mass="48483">MATPHPPSTTPAGTGRCPFTGHSAPEDPGTGMSGAAVPGPATTGGARASEWSPDRNETFGSAHADYAALREQNPFPWSTDYGGFWAATTYADILAITQDDELFSTAKQNVVPHVPRVSRRPPLHFDPPEHTDYRTAIDPVFRRSVVTEHVGAFRDSARRLVDGMLMESSPDGVRHLAAPFAMDCFASLLGLARDQAREIREIGVRYGFAIQDMDNPVIEECSKRLYEIAREIYDRRLTEDPDPSRDLVASLHRAALDPETAITQTSAVATIRQLIVAGMGAPQAVLGSCIAHLATDVDLQEHLRTHPEDLPSAIEEMLRLHAPYRVFARTAKRDTVVHGRAVAQDEPIALIFPSANRDETRFEDPDTFVLRRKQNSHLSFGRGSHKCPAATMGRLELLVALEELLARTGTFSLAGDIVMMNWLEYGPRSIPLTLRPADRKP</sequence>
<dbReference type="PRINTS" id="PR00359">
    <property type="entry name" value="BP450"/>
</dbReference>
<name>A0ABV8XTV2_9MICC</name>
<evidence type="ECO:0000256" key="2">
    <source>
        <dbReference type="RuleBase" id="RU000461"/>
    </source>
</evidence>
<keyword evidence="2" id="KW-0349">Heme</keyword>
<dbReference type="RefSeq" id="WP_344229224.1">
    <property type="nucleotide sequence ID" value="NZ_BAAALH010000002.1"/>
</dbReference>
<accession>A0ABV8XTV2</accession>
<keyword evidence="2" id="KW-0479">Metal-binding</keyword>
<evidence type="ECO:0000256" key="3">
    <source>
        <dbReference type="SAM" id="MobiDB-lite"/>
    </source>
</evidence>
<feature type="compositionally biased region" description="Low complexity" evidence="3">
    <location>
        <begin position="34"/>
        <end position="46"/>
    </location>
</feature>
<reference evidence="5" key="1">
    <citation type="journal article" date="2019" name="Int. J. Syst. Evol. Microbiol.">
        <title>The Global Catalogue of Microorganisms (GCM) 10K type strain sequencing project: providing services to taxonomists for standard genome sequencing and annotation.</title>
        <authorList>
            <consortium name="The Broad Institute Genomics Platform"/>
            <consortium name="The Broad Institute Genome Sequencing Center for Infectious Disease"/>
            <person name="Wu L."/>
            <person name="Ma J."/>
        </authorList>
    </citation>
    <scope>NUCLEOTIDE SEQUENCE [LARGE SCALE GENOMIC DNA]</scope>
    <source>
        <strain evidence="5">CGMCC 1.12125</strain>
    </source>
</reference>